<evidence type="ECO:0008006" key="3">
    <source>
        <dbReference type="Google" id="ProtNLM"/>
    </source>
</evidence>
<keyword evidence="2" id="KW-1185">Reference proteome</keyword>
<proteinExistence type="predicted"/>
<comment type="caution">
    <text evidence="1">The sequence shown here is derived from an EMBL/GenBank/DDBJ whole genome shotgun (WGS) entry which is preliminary data.</text>
</comment>
<reference evidence="1 2" key="1">
    <citation type="submission" date="2023-07" db="EMBL/GenBank/DDBJ databases">
        <title>Genomic Encyclopedia of Type Strains, Phase IV (KMG-IV): sequencing the most valuable type-strain genomes for metagenomic binning, comparative biology and taxonomic classification.</title>
        <authorList>
            <person name="Goeker M."/>
        </authorList>
    </citation>
    <scope>NUCLEOTIDE SEQUENCE [LARGE SCALE GENOMIC DNA]</scope>
    <source>
        <strain evidence="1 2">DSM 9768</strain>
    </source>
</reference>
<dbReference type="Pfam" id="PF17261">
    <property type="entry name" value="DUF5327"/>
    <property type="match status" value="1"/>
</dbReference>
<dbReference type="Proteomes" id="UP001230005">
    <property type="component" value="Unassembled WGS sequence"/>
</dbReference>
<gene>
    <name evidence="1" type="ORF">J2S74_004872</name>
</gene>
<accession>A0ABU0A1R2</accession>
<name>A0ABU0A1R2_9BACI</name>
<dbReference type="EMBL" id="JAUSUG010000027">
    <property type="protein sequence ID" value="MDQ0257414.1"/>
    <property type="molecule type" value="Genomic_DNA"/>
</dbReference>
<dbReference type="RefSeq" id="WP_307331073.1">
    <property type="nucleotide sequence ID" value="NZ_JAUSUG010000027.1"/>
</dbReference>
<dbReference type="InterPro" id="IPR035218">
    <property type="entry name" value="DUF5327"/>
</dbReference>
<protein>
    <recommendedName>
        <fullName evidence="3">YwdI family protein</fullName>
    </recommendedName>
</protein>
<organism evidence="1 2">
    <name type="scientific">Evansella vedderi</name>
    <dbReference type="NCBI Taxonomy" id="38282"/>
    <lineage>
        <taxon>Bacteria</taxon>
        <taxon>Bacillati</taxon>
        <taxon>Bacillota</taxon>
        <taxon>Bacilli</taxon>
        <taxon>Bacillales</taxon>
        <taxon>Bacillaceae</taxon>
        <taxon>Evansella</taxon>
    </lineage>
</organism>
<evidence type="ECO:0000313" key="1">
    <source>
        <dbReference type="EMBL" id="MDQ0257414.1"/>
    </source>
</evidence>
<evidence type="ECO:0000313" key="2">
    <source>
        <dbReference type="Proteomes" id="UP001230005"/>
    </source>
</evidence>
<sequence length="99" mass="11069">MNIPARIVVEKMEEELIKLKATLEDESSSAYRDQAMAIKTYCELLLSSSQSAGTTAPKVKHATVEDVTGKKSRSITDEIERLTVYDEDEKPESDSLLDF</sequence>